<evidence type="ECO:0000313" key="1">
    <source>
        <dbReference type="EMBL" id="PZQ76392.1"/>
    </source>
</evidence>
<evidence type="ECO:0000313" key="2">
    <source>
        <dbReference type="Proteomes" id="UP000249135"/>
    </source>
</evidence>
<name>A0A2W5QGF9_VARPD</name>
<gene>
    <name evidence="1" type="ORF">DI563_07125</name>
</gene>
<dbReference type="EMBL" id="QFPP01000053">
    <property type="protein sequence ID" value="PZQ76392.1"/>
    <property type="molecule type" value="Genomic_DNA"/>
</dbReference>
<comment type="caution">
    <text evidence="1">The sequence shown here is derived from an EMBL/GenBank/DDBJ whole genome shotgun (WGS) entry which is preliminary data.</text>
</comment>
<reference evidence="1 2" key="1">
    <citation type="submission" date="2017-08" db="EMBL/GenBank/DDBJ databases">
        <title>Infants hospitalized years apart are colonized by the same room-sourced microbial strains.</title>
        <authorList>
            <person name="Brooks B."/>
            <person name="Olm M.R."/>
            <person name="Firek B.A."/>
            <person name="Baker R."/>
            <person name="Thomas B.C."/>
            <person name="Morowitz M.J."/>
            <person name="Banfield J.F."/>
        </authorList>
    </citation>
    <scope>NUCLEOTIDE SEQUENCE [LARGE SCALE GENOMIC DNA]</scope>
    <source>
        <strain evidence="1">S2_005_003_R2_41</strain>
    </source>
</reference>
<sequence length="75" mass="8703">MALSNEEGRLPTMTMEEFERRATKYVEASILRVESDERTRGLYAYDDAFRGELRKAFHKIMSRRYVLTDASAPAP</sequence>
<organism evidence="1 2">
    <name type="scientific">Variovorax paradoxus</name>
    <dbReference type="NCBI Taxonomy" id="34073"/>
    <lineage>
        <taxon>Bacteria</taxon>
        <taxon>Pseudomonadati</taxon>
        <taxon>Pseudomonadota</taxon>
        <taxon>Betaproteobacteria</taxon>
        <taxon>Burkholderiales</taxon>
        <taxon>Comamonadaceae</taxon>
        <taxon>Variovorax</taxon>
    </lineage>
</organism>
<proteinExistence type="predicted"/>
<accession>A0A2W5QGF9</accession>
<dbReference type="AlphaFoldDB" id="A0A2W5QGF9"/>
<protein>
    <submittedName>
        <fullName evidence="1">Uncharacterized protein</fullName>
    </submittedName>
</protein>
<dbReference type="Proteomes" id="UP000249135">
    <property type="component" value="Unassembled WGS sequence"/>
</dbReference>